<gene>
    <name evidence="12" type="ORF">SAMN02983006_02651</name>
</gene>
<evidence type="ECO:0000313" key="13">
    <source>
        <dbReference type="Proteomes" id="UP000199006"/>
    </source>
</evidence>
<evidence type="ECO:0000256" key="6">
    <source>
        <dbReference type="ARBA" id="ARBA00022989"/>
    </source>
</evidence>
<dbReference type="EMBL" id="FOTI01000056">
    <property type="protein sequence ID" value="SFM04318.1"/>
    <property type="molecule type" value="Genomic_DNA"/>
</dbReference>
<dbReference type="InterPro" id="IPR001750">
    <property type="entry name" value="ND/Mrp_TM"/>
</dbReference>
<evidence type="ECO:0000256" key="7">
    <source>
        <dbReference type="ARBA" id="ARBA00023136"/>
    </source>
</evidence>
<feature type="domain" description="NADH-Ubiquinone oxidoreductase (complex I) chain 5 N-terminal" evidence="11">
    <location>
        <begin position="79"/>
        <end position="118"/>
    </location>
</feature>
<dbReference type="STRING" id="29563.SAMN02983006_02651"/>
<dbReference type="GO" id="GO:0042773">
    <property type="term" value="P:ATP synthesis coupled electron transport"/>
    <property type="evidence" value="ECO:0007669"/>
    <property type="project" value="InterPro"/>
</dbReference>
<dbReference type="PRINTS" id="PR01437">
    <property type="entry name" value="NUOXDRDTASE4"/>
</dbReference>
<evidence type="ECO:0000256" key="5">
    <source>
        <dbReference type="ARBA" id="ARBA00022692"/>
    </source>
</evidence>
<accession>A0A1I4MM66</accession>
<feature type="transmembrane region" description="Helical" evidence="9">
    <location>
        <begin position="309"/>
        <end position="327"/>
    </location>
</feature>
<evidence type="ECO:0000256" key="1">
    <source>
        <dbReference type="ARBA" id="ARBA00004651"/>
    </source>
</evidence>
<evidence type="ECO:0000256" key="3">
    <source>
        <dbReference type="ARBA" id="ARBA00008483"/>
    </source>
</evidence>
<evidence type="ECO:0000256" key="9">
    <source>
        <dbReference type="SAM" id="Phobius"/>
    </source>
</evidence>
<dbReference type="InterPro" id="IPR050586">
    <property type="entry name" value="CPA3_Na-H_Antiporter_D"/>
</dbReference>
<dbReference type="AlphaFoldDB" id="A0A1I4MM66"/>
<reference evidence="12 13" key="1">
    <citation type="submission" date="2016-10" db="EMBL/GenBank/DDBJ databases">
        <authorList>
            <person name="de Groot N.N."/>
        </authorList>
    </citation>
    <scope>NUCLEOTIDE SEQUENCE [LARGE SCALE GENOMIC DNA]</scope>
    <source>
        <strain evidence="12 13">ATCC 51327</strain>
    </source>
</reference>
<feature type="transmembrane region" description="Helical" evidence="9">
    <location>
        <begin position="117"/>
        <end position="134"/>
    </location>
</feature>
<evidence type="ECO:0000259" key="11">
    <source>
        <dbReference type="Pfam" id="PF00662"/>
    </source>
</evidence>
<feature type="transmembrane region" description="Helical" evidence="9">
    <location>
        <begin position="281"/>
        <end position="300"/>
    </location>
</feature>
<name>A0A1I4MM66_9FIRM</name>
<feature type="transmembrane region" description="Helical" evidence="9">
    <location>
        <begin position="248"/>
        <end position="275"/>
    </location>
</feature>
<feature type="transmembrane region" description="Helical" evidence="9">
    <location>
        <begin position="412"/>
        <end position="433"/>
    </location>
</feature>
<comment type="similarity">
    <text evidence="2">Belongs to the CPA3 antiporters (TC 2.A.63) subunit D family.</text>
</comment>
<proteinExistence type="inferred from homology"/>
<feature type="transmembrane region" description="Helical" evidence="9">
    <location>
        <begin position="170"/>
        <end position="190"/>
    </location>
</feature>
<dbReference type="GO" id="GO:0005886">
    <property type="term" value="C:plasma membrane"/>
    <property type="evidence" value="ECO:0007669"/>
    <property type="project" value="UniProtKB-SubCell"/>
</dbReference>
<keyword evidence="6 9" id="KW-1133">Transmembrane helix</keyword>
<evidence type="ECO:0000256" key="2">
    <source>
        <dbReference type="ARBA" id="ARBA00005346"/>
    </source>
</evidence>
<dbReference type="Pfam" id="PF00662">
    <property type="entry name" value="Proton_antipo_N"/>
    <property type="match status" value="1"/>
</dbReference>
<organism evidence="12 13">
    <name type="scientific">Halanaerobium salsuginis</name>
    <dbReference type="NCBI Taxonomy" id="29563"/>
    <lineage>
        <taxon>Bacteria</taxon>
        <taxon>Bacillati</taxon>
        <taxon>Bacillota</taxon>
        <taxon>Clostridia</taxon>
        <taxon>Halanaerobiales</taxon>
        <taxon>Halanaerobiaceae</taxon>
        <taxon>Halanaerobium</taxon>
    </lineage>
</organism>
<protein>
    <submittedName>
        <fullName evidence="12">Multicomponent Na+:H+ antiporter subunit D</fullName>
    </submittedName>
</protein>
<comment type="similarity">
    <text evidence="3">Belongs to the CPA3 antiporters (TC 2.A.63) subunit A family.</text>
</comment>
<evidence type="ECO:0000313" key="12">
    <source>
        <dbReference type="EMBL" id="SFM04318.1"/>
    </source>
</evidence>
<feature type="transmembrane region" description="Helical" evidence="9">
    <location>
        <begin position="333"/>
        <end position="358"/>
    </location>
</feature>
<evidence type="ECO:0000256" key="4">
    <source>
        <dbReference type="ARBA" id="ARBA00022475"/>
    </source>
</evidence>
<feature type="transmembrane region" description="Helical" evidence="9">
    <location>
        <begin position="140"/>
        <end position="158"/>
    </location>
</feature>
<keyword evidence="5 8" id="KW-0812">Transmembrane</keyword>
<evidence type="ECO:0000259" key="10">
    <source>
        <dbReference type="Pfam" id="PF00361"/>
    </source>
</evidence>
<evidence type="ECO:0000256" key="8">
    <source>
        <dbReference type="RuleBase" id="RU000320"/>
    </source>
</evidence>
<keyword evidence="4" id="KW-1003">Cell membrane</keyword>
<dbReference type="Proteomes" id="UP000199006">
    <property type="component" value="Unassembled WGS sequence"/>
</dbReference>
<dbReference type="InterPro" id="IPR001516">
    <property type="entry name" value="Proton_antipo_N"/>
</dbReference>
<feature type="transmembrane region" description="Helical" evidence="9">
    <location>
        <begin position="210"/>
        <end position="236"/>
    </location>
</feature>
<feature type="transmembrane region" description="Helical" evidence="9">
    <location>
        <begin position="379"/>
        <end position="400"/>
    </location>
</feature>
<feature type="transmembrane region" description="Helical" evidence="9">
    <location>
        <begin position="87"/>
        <end position="105"/>
    </location>
</feature>
<dbReference type="Pfam" id="PF00361">
    <property type="entry name" value="Proton_antipo_M"/>
    <property type="match status" value="1"/>
</dbReference>
<dbReference type="PANTHER" id="PTHR42703:SF1">
    <property type="entry name" value="NA(+)_H(+) ANTIPORTER SUBUNIT D1"/>
    <property type="match status" value="1"/>
</dbReference>
<dbReference type="PANTHER" id="PTHR42703">
    <property type="entry name" value="NADH DEHYDROGENASE"/>
    <property type="match status" value="1"/>
</dbReference>
<dbReference type="InterPro" id="IPR003918">
    <property type="entry name" value="NADH_UbQ_OxRdtase"/>
</dbReference>
<dbReference type="GO" id="GO:0008137">
    <property type="term" value="F:NADH dehydrogenase (ubiquinone) activity"/>
    <property type="evidence" value="ECO:0007669"/>
    <property type="project" value="InterPro"/>
</dbReference>
<sequence>MMNWMNIELILLILMPILTAVMLCFSSESNHKINITITLTSISLELYFITALLVSNFAAVKNASFFLQYTIGRAESPFVINFALDNLSLFFSLIVTAAVFLIVIFSVKYVEDRANQFFALFFLVLAAIQGSILTADLFTLYLFIEAITIFTTPLIAFKKNETTTRAALQYLFYGLIGGVFFFISIILIYFELGTLRMAEVAAAFVNIEPGMQLTIIIFFLLALLIKLGIFPIHFWLPRAHSACPAPISALLSGVLLKVYLYIFMRIFWTVISFTILSRFQLHHFILELALFSSLVGHLFALQSDNLKKMLAYSSIGHIGMILAVLLLNTKAAFYGAILHIIAHLLMKSALFLSTGYLLQTTLSYQISDLKGVGHKNRSVFVAFIIVCLATIGMPPLFGFVSKWYVLLAFLESQHYFGAFVVGAGSLIALIYYLRYISQAYLTFKGSETVSIWQENLSFKEFFSSFNAMKAVIYLFTFLIIFFGFSFKFFSMPIDTAIFELLNPQKYIDLVLGG</sequence>
<comment type="subcellular location">
    <subcellularLocation>
        <location evidence="1">Cell membrane</location>
        <topology evidence="1">Multi-pass membrane protein</topology>
    </subcellularLocation>
    <subcellularLocation>
        <location evidence="8">Membrane</location>
        <topology evidence="8">Multi-pass membrane protein</topology>
    </subcellularLocation>
</comment>
<feature type="transmembrane region" description="Helical" evidence="9">
    <location>
        <begin position="6"/>
        <end position="25"/>
    </location>
</feature>
<keyword evidence="13" id="KW-1185">Reference proteome</keyword>
<feature type="transmembrane region" description="Helical" evidence="9">
    <location>
        <begin position="470"/>
        <end position="489"/>
    </location>
</feature>
<feature type="domain" description="NADH:quinone oxidoreductase/Mrp antiporter transmembrane" evidence="10">
    <location>
        <begin position="135"/>
        <end position="427"/>
    </location>
</feature>
<keyword evidence="7 9" id="KW-0472">Membrane</keyword>